<accession>A0A5S3UZG6</accession>
<name>A0A5S3UZG6_9GAMM</name>
<dbReference type="OrthoDB" id="9815002at2"/>
<keyword evidence="5" id="KW-1185">Reference proteome</keyword>
<dbReference type="Pfam" id="PF01476">
    <property type="entry name" value="LysM"/>
    <property type="match status" value="2"/>
</dbReference>
<gene>
    <name evidence="3" type="ORF">CWC19_19345</name>
    <name evidence="4" type="ORF">CWC20_18535</name>
</gene>
<dbReference type="EMBL" id="PNBW01000117">
    <property type="protein sequence ID" value="TMO71090.1"/>
    <property type="molecule type" value="Genomic_DNA"/>
</dbReference>
<dbReference type="GO" id="GO:0016020">
    <property type="term" value="C:membrane"/>
    <property type="evidence" value="ECO:0007669"/>
    <property type="project" value="InterPro"/>
</dbReference>
<dbReference type="EMBL" id="PNBX01000120">
    <property type="protein sequence ID" value="TMO63205.1"/>
    <property type="molecule type" value="Genomic_DNA"/>
</dbReference>
<evidence type="ECO:0000313" key="4">
    <source>
        <dbReference type="EMBL" id="TMO71090.1"/>
    </source>
</evidence>
<dbReference type="GO" id="GO:0008933">
    <property type="term" value="F:peptidoglycan lytic transglycosylase activity"/>
    <property type="evidence" value="ECO:0007669"/>
    <property type="project" value="InterPro"/>
</dbReference>
<dbReference type="InterPro" id="IPR000189">
    <property type="entry name" value="Transglyc_AS"/>
</dbReference>
<evidence type="ECO:0000313" key="3">
    <source>
        <dbReference type="EMBL" id="TMO63205.1"/>
    </source>
</evidence>
<dbReference type="InterPro" id="IPR018392">
    <property type="entry name" value="LysM"/>
</dbReference>
<dbReference type="Proteomes" id="UP000307217">
    <property type="component" value="Unassembled WGS sequence"/>
</dbReference>
<reference evidence="3" key="3">
    <citation type="submission" date="2019-09" db="EMBL/GenBank/DDBJ databases">
        <title>Co-occurence of chitin degradation, pigmentation and bioactivity in marine Pseudoalteromonas.</title>
        <authorList>
            <person name="Sonnenschein E.C."/>
            <person name="Bech P.K."/>
        </authorList>
    </citation>
    <scope>NUCLEOTIDE SEQUENCE</scope>
    <source>
        <strain evidence="3">S3790</strain>
        <strain evidence="5">S3895</strain>
    </source>
</reference>
<dbReference type="SMART" id="SM00257">
    <property type="entry name" value="LysM"/>
    <property type="match status" value="2"/>
</dbReference>
<dbReference type="GO" id="GO:0000270">
    <property type="term" value="P:peptidoglycan metabolic process"/>
    <property type="evidence" value="ECO:0007669"/>
    <property type="project" value="InterPro"/>
</dbReference>
<dbReference type="InterPro" id="IPR023346">
    <property type="entry name" value="Lysozyme-like_dom_sf"/>
</dbReference>
<dbReference type="PANTHER" id="PTHR33734:SF22">
    <property type="entry name" value="MEMBRANE-BOUND LYTIC MUREIN TRANSGLYCOSYLASE D"/>
    <property type="match status" value="1"/>
</dbReference>
<dbReference type="Pfam" id="PF01464">
    <property type="entry name" value="SLT"/>
    <property type="match status" value="1"/>
</dbReference>
<dbReference type="SUPFAM" id="SSF53955">
    <property type="entry name" value="Lysozyme-like"/>
    <property type="match status" value="1"/>
</dbReference>
<dbReference type="AlphaFoldDB" id="A0A5S3UZG6"/>
<dbReference type="SUPFAM" id="SSF54106">
    <property type="entry name" value="LysM domain"/>
    <property type="match status" value="2"/>
</dbReference>
<dbReference type="InterPro" id="IPR008258">
    <property type="entry name" value="Transglycosylase_SLT_dom_1"/>
</dbReference>
<dbReference type="CDD" id="cd00118">
    <property type="entry name" value="LysM"/>
    <property type="match status" value="2"/>
</dbReference>
<sequence>MNNIRSTVCLCCISAFILVGCKLPPPTSNDTDAVLSALATENKTQLSDKQPAVVLQPNIETPNVAIPAPPETNLWQVIADNLAFDVIPTPRLHKRIDWYLAQPTYLVQVNKRAAPYLFHIIQRISQRNMPMELALLPFVESDFRPTVISAQQAVGVWQLVDATAYHFGIKSDPWYDGRKDVLAATDAALNYLSYLHKRFNGNWLHAIAAYNSGEGRVKNAIERNKKLGISTHFWHLTLPKETSEYVPKLLALSYLLQKNHPKFTLPDVVNYAYTTQLDVGQQFDFGLLSSLVNIPKQQIHQLNPGYLRHQSSPQGPHKVLLPMTEKQLLQSRFFKRHFSQTYTVKKGDTLYGIAKRFNTKINTIKLLNNKSSSLLGIGEVLILNKAQKTDSLLVSYEISPYLVEKKRPKPATIEHYHTIKAGDSLWDISQRYDVALKDLLTWNSLKTHSILKPGKTLVLHLPKPQQATKPQKAKQYLSELEQLVKPENGPKP</sequence>
<dbReference type="PROSITE" id="PS00922">
    <property type="entry name" value="TRANSGLYCOSYLASE"/>
    <property type="match status" value="1"/>
</dbReference>
<dbReference type="PROSITE" id="PS51257">
    <property type="entry name" value="PROKAR_LIPOPROTEIN"/>
    <property type="match status" value="1"/>
</dbReference>
<feature type="domain" description="LysM" evidence="2">
    <location>
        <begin position="340"/>
        <end position="383"/>
    </location>
</feature>
<dbReference type="CDD" id="cd16894">
    <property type="entry name" value="MltD-like"/>
    <property type="match status" value="1"/>
</dbReference>
<dbReference type="Gene3D" id="3.10.350.10">
    <property type="entry name" value="LysM domain"/>
    <property type="match status" value="2"/>
</dbReference>
<comment type="caution">
    <text evidence="3">The sequence shown here is derived from an EMBL/GenBank/DDBJ whole genome shotgun (WGS) entry which is preliminary data.</text>
</comment>
<proteinExistence type="inferred from homology"/>
<reference evidence="5 6" key="1">
    <citation type="submission" date="2018-01" db="EMBL/GenBank/DDBJ databases">
        <authorList>
            <person name="Paulsen S."/>
            <person name="Gram L.K."/>
        </authorList>
    </citation>
    <scope>NUCLEOTIDE SEQUENCE [LARGE SCALE GENOMIC DNA]</scope>
    <source>
        <strain evidence="3 6">S3790</strain>
        <strain evidence="4 5">S3895</strain>
    </source>
</reference>
<dbReference type="InterPro" id="IPR036779">
    <property type="entry name" value="LysM_dom_sf"/>
</dbReference>
<evidence type="ECO:0000313" key="6">
    <source>
        <dbReference type="Proteomes" id="UP000307217"/>
    </source>
</evidence>
<organism evidence="3 6">
    <name type="scientific">Pseudoalteromonas aurantia</name>
    <dbReference type="NCBI Taxonomy" id="43654"/>
    <lineage>
        <taxon>Bacteria</taxon>
        <taxon>Pseudomonadati</taxon>
        <taxon>Pseudomonadota</taxon>
        <taxon>Gammaproteobacteria</taxon>
        <taxon>Alteromonadales</taxon>
        <taxon>Pseudoalteromonadaceae</taxon>
        <taxon>Pseudoalteromonas</taxon>
    </lineage>
</organism>
<dbReference type="RefSeq" id="WP_138593537.1">
    <property type="nucleotide sequence ID" value="NZ_PNBW01000117.1"/>
</dbReference>
<protein>
    <submittedName>
        <fullName evidence="3">Lytic transglycosylase</fullName>
    </submittedName>
</protein>
<reference evidence="6" key="2">
    <citation type="submission" date="2019-06" db="EMBL/GenBank/DDBJ databases">
        <title>Co-occurence of chitin degradation, pigmentation and bioactivity in marine Pseudoalteromonas.</title>
        <authorList>
            <person name="Sonnenschein E.C."/>
            <person name="Bech P.K."/>
        </authorList>
    </citation>
    <scope>NUCLEOTIDE SEQUENCE [LARGE SCALE GENOMIC DNA]</scope>
    <source>
        <strain evidence="6">S3790</strain>
        <strain evidence="4">S3895</strain>
    </source>
</reference>
<evidence type="ECO:0000256" key="1">
    <source>
        <dbReference type="ARBA" id="ARBA00007734"/>
    </source>
</evidence>
<evidence type="ECO:0000313" key="5">
    <source>
        <dbReference type="Proteomes" id="UP000307164"/>
    </source>
</evidence>
<comment type="similarity">
    <text evidence="1">Belongs to the transglycosylase Slt family.</text>
</comment>
<evidence type="ECO:0000259" key="2">
    <source>
        <dbReference type="PROSITE" id="PS51782"/>
    </source>
</evidence>
<dbReference type="PANTHER" id="PTHR33734">
    <property type="entry name" value="LYSM DOMAIN-CONTAINING GPI-ANCHORED PROTEIN 2"/>
    <property type="match status" value="1"/>
</dbReference>
<feature type="domain" description="LysM" evidence="2">
    <location>
        <begin position="415"/>
        <end position="459"/>
    </location>
</feature>
<dbReference type="Proteomes" id="UP000307164">
    <property type="component" value="Unassembled WGS sequence"/>
</dbReference>
<dbReference type="Gene3D" id="1.10.530.10">
    <property type="match status" value="1"/>
</dbReference>
<dbReference type="PROSITE" id="PS51782">
    <property type="entry name" value="LYSM"/>
    <property type="match status" value="2"/>
</dbReference>